<accession>A0A6J4PFA3</accession>
<feature type="non-terminal residue" evidence="2">
    <location>
        <position position="120"/>
    </location>
</feature>
<sequence length="120" mass="12501">ETSGLVLAPCGAPLFRPRGRRPGGGAGGLPVLLPLADLPASRGQGGLCGGQVRRRRRRRDGAPGRRSLLGGARDAPPQDRLGGGRRPRARGGGPTPSCRARGMLHCKLGQDRGDLHPRPL</sequence>
<name>A0A6J4PFA3_9RHOB</name>
<feature type="compositionally biased region" description="Basic and acidic residues" evidence="1">
    <location>
        <begin position="108"/>
        <end position="120"/>
    </location>
</feature>
<evidence type="ECO:0000313" key="2">
    <source>
        <dbReference type="EMBL" id="CAA9412836.1"/>
    </source>
</evidence>
<dbReference type="AlphaFoldDB" id="A0A6J4PFA3"/>
<gene>
    <name evidence="2" type="ORF">AVDCRST_MAG15-1718</name>
</gene>
<evidence type="ECO:0000256" key="1">
    <source>
        <dbReference type="SAM" id="MobiDB-lite"/>
    </source>
</evidence>
<reference evidence="2" key="1">
    <citation type="submission" date="2020-02" db="EMBL/GenBank/DDBJ databases">
        <authorList>
            <person name="Meier V. D."/>
        </authorList>
    </citation>
    <scope>NUCLEOTIDE SEQUENCE</scope>
    <source>
        <strain evidence="2">AVDCRST_MAG15</strain>
    </source>
</reference>
<feature type="region of interest" description="Disordered" evidence="1">
    <location>
        <begin position="1"/>
        <end position="120"/>
    </location>
</feature>
<feature type="non-terminal residue" evidence="2">
    <location>
        <position position="1"/>
    </location>
</feature>
<dbReference type="EMBL" id="CADCUU010000244">
    <property type="protein sequence ID" value="CAA9412836.1"/>
    <property type="molecule type" value="Genomic_DNA"/>
</dbReference>
<proteinExistence type="predicted"/>
<protein>
    <submittedName>
        <fullName evidence="2">OsmC/Ohr family protein</fullName>
    </submittedName>
</protein>
<feature type="compositionally biased region" description="Low complexity" evidence="1">
    <location>
        <begin position="29"/>
        <end position="42"/>
    </location>
</feature>
<organism evidence="2">
    <name type="scientific">uncultured Rubellimicrobium sp</name>
    <dbReference type="NCBI Taxonomy" id="543078"/>
    <lineage>
        <taxon>Bacteria</taxon>
        <taxon>Pseudomonadati</taxon>
        <taxon>Pseudomonadota</taxon>
        <taxon>Alphaproteobacteria</taxon>
        <taxon>Rhodobacterales</taxon>
        <taxon>Roseobacteraceae</taxon>
        <taxon>Rubellimicrobium</taxon>
        <taxon>environmental samples</taxon>
    </lineage>
</organism>